<evidence type="ECO:0000313" key="4">
    <source>
        <dbReference type="Proteomes" id="UP000275401"/>
    </source>
</evidence>
<proteinExistence type="predicted"/>
<dbReference type="CDD" id="cd01097">
    <property type="entry name" value="Tetrahydromethanopterin_reductase"/>
    <property type="match status" value="1"/>
</dbReference>
<protein>
    <submittedName>
        <fullName evidence="3">TIGR03557 family F420-dependent LLM class oxidoreductase</fullName>
        <ecNumber evidence="3">1.-.-.-</ecNumber>
    </submittedName>
</protein>
<dbReference type="EC" id="1.-.-.-" evidence="3"/>
<sequence>MTEYGYFLAAEEHGPAELIEQARMAEQAGFTSLWISDHYHPWNEAQGQSSFVWSVIGALAQATSLPVQTAVTCPTFRIHPAVVAQAAATSAVLLEGRFRLGVGSGEALNEHVLGDRWPPAPVRLEMLEEAVMVMRQLFEGRRVNHHGKHYTVENARLFTVPDEPVPIDIAAFGAAACALAGRVGDGFITMAPDAELVERFRRGSGASGNHKPVRGGLKVCFGPDADEALRTAHRLWAVESLPGQLLTTLPTPAHFEQASDLITPERTARKVICGDDIDAHIGALSAYAEAGFDTVYVNQIGPDQRGFFDFYRTKVLPQLAG</sequence>
<dbReference type="Gene3D" id="3.20.20.30">
    <property type="entry name" value="Luciferase-like domain"/>
    <property type="match status" value="1"/>
</dbReference>
<reference evidence="3 4" key="1">
    <citation type="submission" date="2018-11" db="EMBL/GenBank/DDBJ databases">
        <title>The Potential of Streptomyces as Biocontrol Agents against the Tomato grey mould, Botrytis cinerea (Gray mold) Frontiers in Microbiology.</title>
        <authorList>
            <person name="Li D."/>
        </authorList>
    </citation>
    <scope>NUCLEOTIDE SEQUENCE [LARGE SCALE GENOMIC DNA]</scope>
    <source>
        <strain evidence="3 4">NEAU-LD23</strain>
    </source>
</reference>
<keyword evidence="4" id="KW-1185">Reference proteome</keyword>
<gene>
    <name evidence="3" type="ORF">EEJ42_00785</name>
</gene>
<dbReference type="PANTHER" id="PTHR43244:SF1">
    <property type="entry name" value="5,10-METHYLENETETRAHYDROMETHANOPTERIN REDUCTASE"/>
    <property type="match status" value="1"/>
</dbReference>
<feature type="domain" description="Luciferase-like" evidence="2">
    <location>
        <begin position="10"/>
        <end position="293"/>
    </location>
</feature>
<dbReference type="Pfam" id="PF00296">
    <property type="entry name" value="Bac_luciferase"/>
    <property type="match status" value="1"/>
</dbReference>
<dbReference type="Proteomes" id="UP000275401">
    <property type="component" value="Unassembled WGS sequence"/>
</dbReference>
<dbReference type="NCBIfam" id="TIGR03557">
    <property type="entry name" value="F420_G6P_family"/>
    <property type="match status" value="1"/>
</dbReference>
<dbReference type="SUPFAM" id="SSF51679">
    <property type="entry name" value="Bacterial luciferase-like"/>
    <property type="match status" value="1"/>
</dbReference>
<dbReference type="InterPro" id="IPR036661">
    <property type="entry name" value="Luciferase-like_sf"/>
</dbReference>
<accession>A0A3M8X8I2</accession>
<dbReference type="InterPro" id="IPR050564">
    <property type="entry name" value="F420-G6PD/mer"/>
</dbReference>
<organism evidence="3 4">
    <name type="scientific">Streptomyces botrytidirepellens</name>
    <dbReference type="NCBI Taxonomy" id="2486417"/>
    <lineage>
        <taxon>Bacteria</taxon>
        <taxon>Bacillati</taxon>
        <taxon>Actinomycetota</taxon>
        <taxon>Actinomycetes</taxon>
        <taxon>Kitasatosporales</taxon>
        <taxon>Streptomycetaceae</taxon>
        <taxon>Streptomyces</taxon>
    </lineage>
</organism>
<dbReference type="GO" id="GO:0016705">
    <property type="term" value="F:oxidoreductase activity, acting on paired donors, with incorporation or reduction of molecular oxygen"/>
    <property type="evidence" value="ECO:0007669"/>
    <property type="project" value="InterPro"/>
</dbReference>
<dbReference type="PANTHER" id="PTHR43244">
    <property type="match status" value="1"/>
</dbReference>
<dbReference type="InterPro" id="IPR019945">
    <property type="entry name" value="F420_G6P_DH-rel"/>
</dbReference>
<dbReference type="InterPro" id="IPR011251">
    <property type="entry name" value="Luciferase-like_dom"/>
</dbReference>
<evidence type="ECO:0000259" key="2">
    <source>
        <dbReference type="Pfam" id="PF00296"/>
    </source>
</evidence>
<name>A0A3M8X8I2_9ACTN</name>
<evidence type="ECO:0000256" key="1">
    <source>
        <dbReference type="ARBA" id="ARBA00023002"/>
    </source>
</evidence>
<evidence type="ECO:0000313" key="3">
    <source>
        <dbReference type="EMBL" id="RNG38672.1"/>
    </source>
</evidence>
<keyword evidence="1 3" id="KW-0560">Oxidoreductase</keyword>
<dbReference type="EMBL" id="RIBZ01000018">
    <property type="protein sequence ID" value="RNG38672.1"/>
    <property type="molecule type" value="Genomic_DNA"/>
</dbReference>
<dbReference type="AlphaFoldDB" id="A0A3M8X8I2"/>
<comment type="caution">
    <text evidence="3">The sequence shown here is derived from an EMBL/GenBank/DDBJ whole genome shotgun (WGS) entry which is preliminary data.</text>
</comment>
<dbReference type="RefSeq" id="WP_123098110.1">
    <property type="nucleotide sequence ID" value="NZ_RIBZ01000018.1"/>
</dbReference>